<dbReference type="InterPro" id="IPR001308">
    <property type="entry name" value="ETF_a/FixB"/>
</dbReference>
<evidence type="ECO:0000313" key="5">
    <source>
        <dbReference type="Proteomes" id="UP000650524"/>
    </source>
</evidence>
<dbReference type="Pfam" id="PF01012">
    <property type="entry name" value="ETF"/>
    <property type="match status" value="1"/>
</dbReference>
<dbReference type="AlphaFoldDB" id="A0A8J6N2H8"/>
<dbReference type="GO" id="GO:0050660">
    <property type="term" value="F:flavin adenine dinucleotide binding"/>
    <property type="evidence" value="ECO:0007669"/>
    <property type="project" value="InterPro"/>
</dbReference>
<keyword evidence="2" id="KW-0274">FAD</keyword>
<gene>
    <name evidence="4" type="ORF">H8E19_14485</name>
</gene>
<dbReference type="SUPFAM" id="SSF52402">
    <property type="entry name" value="Adenine nucleotide alpha hydrolases-like"/>
    <property type="match status" value="1"/>
</dbReference>
<reference evidence="4 5" key="1">
    <citation type="submission" date="2020-08" db="EMBL/GenBank/DDBJ databases">
        <title>Bridging the membrane lipid divide: bacteria of the FCB group superphylum have the potential to synthesize archaeal ether lipids.</title>
        <authorList>
            <person name="Villanueva L."/>
            <person name="Von Meijenfeldt F.A.B."/>
            <person name="Westbye A.B."/>
            <person name="Yadav S."/>
            <person name="Hopmans E.C."/>
            <person name="Dutilh B.E."/>
            <person name="Sinninghe Damste J.S."/>
        </authorList>
    </citation>
    <scope>NUCLEOTIDE SEQUENCE [LARGE SCALE GENOMIC DNA]</scope>
    <source>
        <strain evidence="4">NIOZ-UU27</strain>
    </source>
</reference>
<dbReference type="Proteomes" id="UP000650524">
    <property type="component" value="Unassembled WGS sequence"/>
</dbReference>
<dbReference type="SUPFAM" id="SSF52467">
    <property type="entry name" value="DHS-like NAD/FAD-binding domain"/>
    <property type="match status" value="1"/>
</dbReference>
<proteinExistence type="inferred from homology"/>
<feature type="binding site" evidence="2">
    <location>
        <begin position="271"/>
        <end position="278"/>
    </location>
    <ligand>
        <name>FAD</name>
        <dbReference type="ChEBI" id="CHEBI:57692"/>
    </ligand>
</feature>
<organism evidence="4 5">
    <name type="scientific">Candidatus Desulfacyla euxinica</name>
    <dbReference type="NCBI Taxonomy" id="2841693"/>
    <lineage>
        <taxon>Bacteria</taxon>
        <taxon>Deltaproteobacteria</taxon>
        <taxon>Candidatus Desulfacyla</taxon>
    </lineage>
</organism>
<keyword evidence="2" id="KW-0285">Flavoprotein</keyword>
<dbReference type="PIRSF" id="PIRSF000089">
    <property type="entry name" value="Electra_flavoP_a"/>
    <property type="match status" value="1"/>
</dbReference>
<dbReference type="InterPro" id="IPR014731">
    <property type="entry name" value="ETF_asu_C"/>
</dbReference>
<feature type="binding site" evidence="2">
    <location>
        <begin position="254"/>
        <end position="258"/>
    </location>
    <ligand>
        <name>FAD</name>
        <dbReference type="ChEBI" id="CHEBI:57692"/>
    </ligand>
</feature>
<dbReference type="EMBL" id="JACNJD010000293">
    <property type="protein sequence ID" value="MBC8178609.1"/>
    <property type="molecule type" value="Genomic_DNA"/>
</dbReference>
<evidence type="ECO:0000256" key="2">
    <source>
        <dbReference type="PIRSR" id="PIRSR000089-1"/>
    </source>
</evidence>
<accession>A0A8J6N2H8</accession>
<dbReference type="InterPro" id="IPR029035">
    <property type="entry name" value="DHS-like_NAD/FAD-binding_dom"/>
</dbReference>
<sequence>MNQAIVIIAECRGGKPSPGTYELMTLAEKIRRAKPLPVKAIVLGDEVEKTSQEIAEATGASVLGIQSPHLKYYSGELYKDLLHQCLPEMNPAFVLVSQTTQGMDFAPGLAVRLGAGSITGVNGMSWDGNNICFSRDAYNGKIVLEMLPLMETTVFTVQPGAFKSMEPETTATPGPVEIRLSTTESRNTKSLGIIRGEQKDTGLAEADVLVAAGRGIGSKENVALIEQLAALFPRSSVAGSRPVCDSGWLEYKKQVGLTGATVSPGLYVACGISGAMAHRVGMQGSGFIVAISTDPNAAIFNIADVCICEDLTTFIPLFMEECKRKKRGPLPEQSK</sequence>
<comment type="similarity">
    <text evidence="1">Belongs to the ETF alpha-subunit/FixB family.</text>
</comment>
<evidence type="ECO:0000256" key="1">
    <source>
        <dbReference type="ARBA" id="ARBA00005817"/>
    </source>
</evidence>
<dbReference type="InterPro" id="IPR014729">
    <property type="entry name" value="Rossmann-like_a/b/a_fold"/>
</dbReference>
<dbReference type="Pfam" id="PF00766">
    <property type="entry name" value="ETF_alpha"/>
    <property type="match status" value="1"/>
</dbReference>
<comment type="cofactor">
    <cofactor evidence="2">
        <name>FAD</name>
        <dbReference type="ChEBI" id="CHEBI:57692"/>
    </cofactor>
    <text evidence="2">Binds 1 FAD per dimer.</text>
</comment>
<dbReference type="SMART" id="SM00893">
    <property type="entry name" value="ETF"/>
    <property type="match status" value="1"/>
</dbReference>
<protein>
    <submittedName>
        <fullName evidence="4">Electron transfer flavoprotein subunit alpha/FixB family protein</fullName>
    </submittedName>
</protein>
<name>A0A8J6N2H8_9DELT</name>
<evidence type="ECO:0000259" key="3">
    <source>
        <dbReference type="SMART" id="SM00893"/>
    </source>
</evidence>
<comment type="caution">
    <text evidence="4">The sequence shown here is derived from an EMBL/GenBank/DDBJ whole genome shotgun (WGS) entry which is preliminary data.</text>
</comment>
<feature type="domain" description="Electron transfer flavoprotein alpha/beta-subunit N-terminal" evidence="3">
    <location>
        <begin position="5"/>
        <end position="195"/>
    </location>
</feature>
<evidence type="ECO:0000313" key="4">
    <source>
        <dbReference type="EMBL" id="MBC8178609.1"/>
    </source>
</evidence>
<dbReference type="InterPro" id="IPR014730">
    <property type="entry name" value="ETF_a/b_N"/>
</dbReference>
<dbReference type="Gene3D" id="3.40.50.1220">
    <property type="entry name" value="TPP-binding domain"/>
    <property type="match status" value="1"/>
</dbReference>
<dbReference type="GO" id="GO:0033539">
    <property type="term" value="P:fatty acid beta-oxidation using acyl-CoA dehydrogenase"/>
    <property type="evidence" value="ECO:0007669"/>
    <property type="project" value="TreeGrafter"/>
</dbReference>
<dbReference type="GO" id="GO:0009055">
    <property type="term" value="F:electron transfer activity"/>
    <property type="evidence" value="ECO:0007669"/>
    <property type="project" value="InterPro"/>
</dbReference>
<dbReference type="PANTHER" id="PTHR43153">
    <property type="entry name" value="ELECTRON TRANSFER FLAVOPROTEIN ALPHA"/>
    <property type="match status" value="1"/>
</dbReference>
<dbReference type="Gene3D" id="3.40.50.620">
    <property type="entry name" value="HUPs"/>
    <property type="match status" value="1"/>
</dbReference>
<dbReference type="PANTHER" id="PTHR43153:SF1">
    <property type="entry name" value="ELECTRON TRANSFER FLAVOPROTEIN SUBUNIT ALPHA, MITOCHONDRIAL"/>
    <property type="match status" value="1"/>
</dbReference>
<feature type="binding site" evidence="2">
    <location>
        <begin position="240"/>
        <end position="241"/>
    </location>
    <ligand>
        <name>FAD</name>
        <dbReference type="ChEBI" id="CHEBI:57692"/>
    </ligand>
</feature>
<feature type="binding site" evidence="2">
    <location>
        <position position="214"/>
    </location>
    <ligand>
        <name>FAD</name>
        <dbReference type="ChEBI" id="CHEBI:57692"/>
    </ligand>
</feature>